<dbReference type="InterPro" id="IPR005467">
    <property type="entry name" value="His_kinase_dom"/>
</dbReference>
<dbReference type="Pfam" id="PF08448">
    <property type="entry name" value="PAS_4"/>
    <property type="match status" value="2"/>
</dbReference>
<dbReference type="InterPro" id="IPR035965">
    <property type="entry name" value="PAS-like_dom_sf"/>
</dbReference>
<dbReference type="FunFam" id="3.30.565.10:FF:000010">
    <property type="entry name" value="Sensor histidine kinase RcsC"/>
    <property type="match status" value="1"/>
</dbReference>
<evidence type="ECO:0000256" key="10">
    <source>
        <dbReference type="ARBA" id="ARBA00023136"/>
    </source>
</evidence>
<dbReference type="InterPro" id="IPR013656">
    <property type="entry name" value="PAS_4"/>
</dbReference>
<evidence type="ECO:0000256" key="4">
    <source>
        <dbReference type="ARBA" id="ARBA00022553"/>
    </source>
</evidence>
<keyword evidence="10" id="KW-0472">Membrane</keyword>
<name>A0A1G7HPN2_9FLAO</name>
<sequence>MNNEDILLLNELKHSTEFSENYIESLLDGLIIMNLEGKIITINTELSKITGFNKGELEGVTFPFPFWPSEFYEDYKTRFNQLVTNNLNQEFKSIYIDKKGERFQAFNFLTSIKNSKGEIIAYIIIIRNDIETTTASDVASHNKHLFSVLNNRKKHVSVTKKIKKAPQLDFILNNISDGFIFLDTNWCYSYINKKAEELTGRKASTLIGKNIWEEFPKSIGNHFYVAYHKAVKTQETQFLKEYYEPLGKWFENRIHPSSQGLCIYFTDITERLEKKKVLIKNERNLDNIINNIGDPLFVKDDQSRMRIVNDAFCKMFNIQKSDVIGKTMAEELTPEESEYFLNVDKKVFRTGIEDISEESFTIQGRGKQVISTKKTRFIDENGNAFIIGIVRDITEKKKAEEKAQMLLSLIETSDEFIGLATLEGKPIYLNKMGKKMVGLELDEELPKDIKDFFPEYYHETIDNEHLVNIRKANKWNGEAIFKNFKTKDIFPIEMSGFLINDKIAANPIALGIVAKNITERKKNELQLEKNKNNLEQLVKSRTSELEKEKVKAQSADLMKSAFLATMSHELRTPMNSIIGFTGILLKEVSGPLNDEQKKQIGMVKNSGEQLLSLINDILDFSKIEAGKLNVSFQTFDYLTCLERTIQFITPQVSAKGLKISTEITEMEVLLESEERRIEQVLLNLLSNAIKFSKKGTIRIKVTIIDKRLVTQVIDQGIGISAENLTKLFQPFTQVDGILNKNLPGTGLGLTISKNLIEKLGGTIEVQSKLGKGSTFTFRVPLKHKIDT</sequence>
<evidence type="ECO:0000256" key="6">
    <source>
        <dbReference type="ARBA" id="ARBA00022741"/>
    </source>
</evidence>
<dbReference type="STRING" id="227084.SAMN05421855_104218"/>
<accession>A0A1G7HPN2</accession>
<feature type="domain" description="PAS" evidence="13">
    <location>
        <begin position="281"/>
        <end position="351"/>
    </location>
</feature>
<organism evidence="14 15">
    <name type="scientific">Ulvibacter litoralis</name>
    <dbReference type="NCBI Taxonomy" id="227084"/>
    <lineage>
        <taxon>Bacteria</taxon>
        <taxon>Pseudomonadati</taxon>
        <taxon>Bacteroidota</taxon>
        <taxon>Flavobacteriia</taxon>
        <taxon>Flavobacteriales</taxon>
        <taxon>Flavobacteriaceae</taxon>
        <taxon>Ulvibacter</taxon>
    </lineage>
</organism>
<dbReference type="Gene3D" id="1.10.287.130">
    <property type="match status" value="1"/>
</dbReference>
<dbReference type="InterPro" id="IPR036097">
    <property type="entry name" value="HisK_dim/P_sf"/>
</dbReference>
<dbReference type="PROSITE" id="PS50109">
    <property type="entry name" value="HIS_KIN"/>
    <property type="match status" value="1"/>
</dbReference>
<dbReference type="GO" id="GO:0005524">
    <property type="term" value="F:ATP binding"/>
    <property type="evidence" value="ECO:0007669"/>
    <property type="project" value="UniProtKB-KW"/>
</dbReference>
<dbReference type="PROSITE" id="PS50112">
    <property type="entry name" value="PAS"/>
    <property type="match status" value="3"/>
</dbReference>
<dbReference type="InterPro" id="IPR004358">
    <property type="entry name" value="Sig_transdc_His_kin-like_C"/>
</dbReference>
<evidence type="ECO:0000259" key="13">
    <source>
        <dbReference type="PROSITE" id="PS50112"/>
    </source>
</evidence>
<keyword evidence="9" id="KW-0902">Two-component regulatory system</keyword>
<keyword evidence="7" id="KW-0418">Kinase</keyword>
<dbReference type="InterPro" id="IPR036890">
    <property type="entry name" value="HATPase_C_sf"/>
</dbReference>
<dbReference type="Gene3D" id="3.30.450.20">
    <property type="entry name" value="PAS domain"/>
    <property type="match status" value="4"/>
</dbReference>
<dbReference type="CDD" id="cd00130">
    <property type="entry name" value="PAS"/>
    <property type="match status" value="3"/>
</dbReference>
<dbReference type="SUPFAM" id="SSF55785">
    <property type="entry name" value="PYP-like sensor domain (PAS domain)"/>
    <property type="match status" value="4"/>
</dbReference>
<evidence type="ECO:0000313" key="15">
    <source>
        <dbReference type="Proteomes" id="UP000199321"/>
    </source>
</evidence>
<evidence type="ECO:0000256" key="5">
    <source>
        <dbReference type="ARBA" id="ARBA00022679"/>
    </source>
</evidence>
<proteinExistence type="predicted"/>
<keyword evidence="6" id="KW-0547">Nucleotide-binding</keyword>
<dbReference type="NCBIfam" id="TIGR00229">
    <property type="entry name" value="sensory_box"/>
    <property type="match status" value="3"/>
</dbReference>
<feature type="domain" description="PAS" evidence="13">
    <location>
        <begin position="164"/>
        <end position="215"/>
    </location>
</feature>
<dbReference type="Proteomes" id="UP000199321">
    <property type="component" value="Unassembled WGS sequence"/>
</dbReference>
<dbReference type="PANTHER" id="PTHR43047">
    <property type="entry name" value="TWO-COMPONENT HISTIDINE PROTEIN KINASE"/>
    <property type="match status" value="1"/>
</dbReference>
<dbReference type="Pfam" id="PF13426">
    <property type="entry name" value="PAS_9"/>
    <property type="match status" value="2"/>
</dbReference>
<comment type="catalytic activity">
    <reaction evidence="1">
        <text>ATP + protein L-histidine = ADP + protein N-phospho-L-histidine.</text>
        <dbReference type="EC" id="2.7.13.3"/>
    </reaction>
</comment>
<dbReference type="AlphaFoldDB" id="A0A1G7HPN2"/>
<dbReference type="FunFam" id="1.10.287.130:FF:000038">
    <property type="entry name" value="Sensory transduction histidine kinase"/>
    <property type="match status" value="1"/>
</dbReference>
<dbReference type="EC" id="2.7.13.3" evidence="3"/>
<dbReference type="InterPro" id="IPR003661">
    <property type="entry name" value="HisK_dim/P_dom"/>
</dbReference>
<keyword evidence="8" id="KW-0067">ATP-binding</keyword>
<evidence type="ECO:0000259" key="12">
    <source>
        <dbReference type="PROSITE" id="PS50109"/>
    </source>
</evidence>
<evidence type="ECO:0000313" key="14">
    <source>
        <dbReference type="EMBL" id="SDF02395.1"/>
    </source>
</evidence>
<dbReference type="EMBL" id="FNBA01000004">
    <property type="protein sequence ID" value="SDF02395.1"/>
    <property type="molecule type" value="Genomic_DNA"/>
</dbReference>
<dbReference type="CDD" id="cd00082">
    <property type="entry name" value="HisKA"/>
    <property type="match status" value="1"/>
</dbReference>
<dbReference type="SUPFAM" id="SSF55874">
    <property type="entry name" value="ATPase domain of HSP90 chaperone/DNA topoisomerase II/histidine kinase"/>
    <property type="match status" value="1"/>
</dbReference>
<evidence type="ECO:0000256" key="2">
    <source>
        <dbReference type="ARBA" id="ARBA00004370"/>
    </source>
</evidence>
<dbReference type="SMART" id="SM00387">
    <property type="entry name" value="HATPase_c"/>
    <property type="match status" value="1"/>
</dbReference>
<keyword evidence="4" id="KW-0597">Phosphoprotein</keyword>
<dbReference type="Pfam" id="PF00512">
    <property type="entry name" value="HisKA"/>
    <property type="match status" value="1"/>
</dbReference>
<dbReference type="GO" id="GO:0000155">
    <property type="term" value="F:phosphorelay sensor kinase activity"/>
    <property type="evidence" value="ECO:0007669"/>
    <property type="project" value="InterPro"/>
</dbReference>
<feature type="domain" description="Histidine kinase" evidence="12">
    <location>
        <begin position="565"/>
        <end position="783"/>
    </location>
</feature>
<dbReference type="PRINTS" id="PR00344">
    <property type="entry name" value="BCTRLSENSOR"/>
</dbReference>
<dbReference type="RefSeq" id="WP_093144868.1">
    <property type="nucleotide sequence ID" value="NZ_BMWO01000004.1"/>
</dbReference>
<gene>
    <name evidence="14" type="ORF">SAMN05421855_104218</name>
</gene>
<dbReference type="InterPro" id="IPR003594">
    <property type="entry name" value="HATPase_dom"/>
</dbReference>
<dbReference type="CDD" id="cd16922">
    <property type="entry name" value="HATPase_EvgS-ArcB-TorS-like"/>
    <property type="match status" value="1"/>
</dbReference>
<dbReference type="InterPro" id="IPR000014">
    <property type="entry name" value="PAS"/>
</dbReference>
<evidence type="ECO:0000256" key="8">
    <source>
        <dbReference type="ARBA" id="ARBA00022840"/>
    </source>
</evidence>
<reference evidence="14 15" key="1">
    <citation type="submission" date="2016-10" db="EMBL/GenBank/DDBJ databases">
        <authorList>
            <person name="de Groot N.N."/>
        </authorList>
    </citation>
    <scope>NUCLEOTIDE SEQUENCE [LARGE SCALE GENOMIC DNA]</scope>
    <source>
        <strain evidence="14 15">DSM 16195</strain>
    </source>
</reference>
<evidence type="ECO:0000256" key="11">
    <source>
        <dbReference type="ARBA" id="ARBA00023306"/>
    </source>
</evidence>
<dbReference type="PANTHER" id="PTHR43047:SF78">
    <property type="entry name" value="SENSORY_REGULATORY PROTEIN RPFC"/>
    <property type="match status" value="1"/>
</dbReference>
<dbReference type="Gene3D" id="3.30.565.10">
    <property type="entry name" value="Histidine kinase-like ATPase, C-terminal domain"/>
    <property type="match status" value="1"/>
</dbReference>
<evidence type="ECO:0000256" key="7">
    <source>
        <dbReference type="ARBA" id="ARBA00022777"/>
    </source>
</evidence>
<evidence type="ECO:0000256" key="9">
    <source>
        <dbReference type="ARBA" id="ARBA00023012"/>
    </source>
</evidence>
<comment type="subcellular location">
    <subcellularLocation>
        <location evidence="2">Membrane</location>
    </subcellularLocation>
</comment>
<dbReference type="OrthoDB" id="5401121at2"/>
<evidence type="ECO:0000256" key="1">
    <source>
        <dbReference type="ARBA" id="ARBA00000085"/>
    </source>
</evidence>
<keyword evidence="5" id="KW-0808">Transferase</keyword>
<dbReference type="SUPFAM" id="SSF47384">
    <property type="entry name" value="Homodimeric domain of signal transducing histidine kinase"/>
    <property type="match status" value="1"/>
</dbReference>
<feature type="domain" description="PAS" evidence="13">
    <location>
        <begin position="15"/>
        <end position="86"/>
    </location>
</feature>
<dbReference type="SMART" id="SM00388">
    <property type="entry name" value="HisKA"/>
    <property type="match status" value="1"/>
</dbReference>
<keyword evidence="15" id="KW-1185">Reference proteome</keyword>
<protein>
    <recommendedName>
        <fullName evidence="3">histidine kinase</fullName>
        <ecNumber evidence="3">2.7.13.3</ecNumber>
    </recommendedName>
</protein>
<dbReference type="Pfam" id="PF02518">
    <property type="entry name" value="HATPase_c"/>
    <property type="match status" value="1"/>
</dbReference>
<evidence type="ECO:0000256" key="3">
    <source>
        <dbReference type="ARBA" id="ARBA00012438"/>
    </source>
</evidence>
<dbReference type="GO" id="GO:0016020">
    <property type="term" value="C:membrane"/>
    <property type="evidence" value="ECO:0007669"/>
    <property type="project" value="UniProtKB-SubCell"/>
</dbReference>
<keyword evidence="11" id="KW-0131">Cell cycle</keyword>
<dbReference type="SMART" id="SM00091">
    <property type="entry name" value="PAS"/>
    <property type="match status" value="4"/>
</dbReference>